<proteinExistence type="predicted"/>
<reference evidence="2 3" key="1">
    <citation type="submission" date="2022-01" db="EMBL/GenBank/DDBJ databases">
        <title>Maritalea mediterranea sp. nov., isolated from marine plastic residues from the Malva-rosa beach (Valencia, Spain).</title>
        <authorList>
            <person name="Vidal-Verdu A."/>
            <person name="Molina-Menor E."/>
            <person name="Pascual J."/>
            <person name="Pereto J."/>
            <person name="Porcar M."/>
        </authorList>
    </citation>
    <scope>NUCLEOTIDE SEQUENCE [LARGE SCALE GENOMIC DNA]</scope>
    <source>
        <strain evidence="2 3">P4.10X</strain>
    </source>
</reference>
<name>A0ABS9E6X1_9HYPH</name>
<evidence type="ECO:0000256" key="1">
    <source>
        <dbReference type="SAM" id="Phobius"/>
    </source>
</evidence>
<dbReference type="EMBL" id="JAKGTI010000001">
    <property type="protein sequence ID" value="MCF4098601.1"/>
    <property type="molecule type" value="Genomic_DNA"/>
</dbReference>
<feature type="transmembrane region" description="Helical" evidence="1">
    <location>
        <begin position="48"/>
        <end position="66"/>
    </location>
</feature>
<keyword evidence="3" id="KW-1185">Reference proteome</keyword>
<protein>
    <submittedName>
        <fullName evidence="2">Uncharacterized protein</fullName>
    </submittedName>
</protein>
<organism evidence="2 3">
    <name type="scientific">Maritalea mediterranea</name>
    <dbReference type="NCBI Taxonomy" id="2909667"/>
    <lineage>
        <taxon>Bacteria</taxon>
        <taxon>Pseudomonadati</taxon>
        <taxon>Pseudomonadota</taxon>
        <taxon>Alphaproteobacteria</taxon>
        <taxon>Hyphomicrobiales</taxon>
        <taxon>Devosiaceae</taxon>
        <taxon>Maritalea</taxon>
    </lineage>
</organism>
<sequence length="115" mass="13380">MTLELILLLQSWGFESYSEIRGLIFVLISLGVLVVSTVVGLKKKSWKDWWVIFSLGIVFAFLYSTMFMRINLTYTLILLVITAVYALRSRQFYKAFFGFFGISVGLYFWTLYVTV</sequence>
<feature type="transmembrane region" description="Helical" evidence="1">
    <location>
        <begin position="95"/>
        <end position="112"/>
    </location>
</feature>
<keyword evidence="1" id="KW-0472">Membrane</keyword>
<evidence type="ECO:0000313" key="2">
    <source>
        <dbReference type="EMBL" id="MCF4098601.1"/>
    </source>
</evidence>
<feature type="transmembrane region" description="Helical" evidence="1">
    <location>
        <begin position="72"/>
        <end position="88"/>
    </location>
</feature>
<feature type="transmembrane region" description="Helical" evidence="1">
    <location>
        <begin position="20"/>
        <end position="41"/>
    </location>
</feature>
<dbReference type="RefSeq" id="WP_236114115.1">
    <property type="nucleotide sequence ID" value="NZ_JAKGTI010000001.1"/>
</dbReference>
<gene>
    <name evidence="2" type="ORF">L1I42_08885</name>
</gene>
<keyword evidence="1" id="KW-1133">Transmembrane helix</keyword>
<dbReference type="Proteomes" id="UP001201217">
    <property type="component" value="Unassembled WGS sequence"/>
</dbReference>
<evidence type="ECO:0000313" key="3">
    <source>
        <dbReference type="Proteomes" id="UP001201217"/>
    </source>
</evidence>
<comment type="caution">
    <text evidence="2">The sequence shown here is derived from an EMBL/GenBank/DDBJ whole genome shotgun (WGS) entry which is preliminary data.</text>
</comment>
<keyword evidence="1" id="KW-0812">Transmembrane</keyword>
<accession>A0ABS9E6X1</accession>